<dbReference type="Proteomes" id="UP000025227">
    <property type="component" value="Unplaced"/>
</dbReference>
<sequence length="108" mass="11886">MAYKRWQRTQALEDLLPAKLAKGRQGRCGEGKECGIDASYEKLDGRERGSCSAEAESYKSRTSDSGCRSFAKIGAHVQVHIDEGLNTADASAVARSREQYLSTRRNGM</sequence>
<accession>A0A7I4XYJ8</accession>
<organism evidence="1 2">
    <name type="scientific">Haemonchus contortus</name>
    <name type="common">Barber pole worm</name>
    <dbReference type="NCBI Taxonomy" id="6289"/>
    <lineage>
        <taxon>Eukaryota</taxon>
        <taxon>Metazoa</taxon>
        <taxon>Ecdysozoa</taxon>
        <taxon>Nematoda</taxon>
        <taxon>Chromadorea</taxon>
        <taxon>Rhabditida</taxon>
        <taxon>Rhabditina</taxon>
        <taxon>Rhabditomorpha</taxon>
        <taxon>Strongyloidea</taxon>
        <taxon>Trichostrongylidae</taxon>
        <taxon>Haemonchus</taxon>
    </lineage>
</organism>
<keyword evidence="1" id="KW-1185">Reference proteome</keyword>
<dbReference type="WBParaSite" id="HCON_00021120-00001">
    <property type="protein sequence ID" value="HCON_00021120-00001"/>
    <property type="gene ID" value="HCON_00021120"/>
</dbReference>
<protein>
    <submittedName>
        <fullName evidence="2">Uncharacterized protein</fullName>
    </submittedName>
</protein>
<name>A0A7I4XYJ8_HAECO</name>
<evidence type="ECO:0000313" key="1">
    <source>
        <dbReference type="Proteomes" id="UP000025227"/>
    </source>
</evidence>
<reference evidence="2" key="1">
    <citation type="submission" date="2020-12" db="UniProtKB">
        <authorList>
            <consortium name="WormBaseParasite"/>
        </authorList>
    </citation>
    <scope>IDENTIFICATION</scope>
    <source>
        <strain evidence="2">MHco3</strain>
    </source>
</reference>
<proteinExistence type="predicted"/>
<evidence type="ECO:0000313" key="2">
    <source>
        <dbReference type="WBParaSite" id="HCON_00021120-00001"/>
    </source>
</evidence>
<dbReference type="AlphaFoldDB" id="A0A7I4XYJ8"/>